<feature type="signal peptide" evidence="8">
    <location>
        <begin position="1"/>
        <end position="20"/>
    </location>
</feature>
<keyword evidence="5" id="KW-0802">TPR repeat</keyword>
<dbReference type="RefSeq" id="WP_344965601.1">
    <property type="nucleotide sequence ID" value="NZ_BAABDS010000043.1"/>
</dbReference>
<keyword evidence="3 8" id="KW-0732">Signal</keyword>
<feature type="domain" description="Cellulose synthase operon C C-terminal" evidence="9">
    <location>
        <begin position="754"/>
        <end position="1085"/>
    </location>
</feature>
<gene>
    <name evidence="10" type="primary">bcsC</name>
    <name evidence="10" type="ORF">GCM10022421_30290</name>
</gene>
<keyword evidence="4" id="KW-0677">Repeat</keyword>
<keyword evidence="6" id="KW-0135">Cellulose biosynthesis</keyword>
<dbReference type="SMART" id="SM00028">
    <property type="entry name" value="TPR"/>
    <property type="match status" value="4"/>
</dbReference>
<evidence type="ECO:0000256" key="4">
    <source>
        <dbReference type="ARBA" id="ARBA00022737"/>
    </source>
</evidence>
<comment type="caution">
    <text evidence="10">The sequence shown here is derived from an EMBL/GenBank/DDBJ whole genome shotgun (WGS) entry which is preliminary data.</text>
</comment>
<evidence type="ECO:0000313" key="11">
    <source>
        <dbReference type="Proteomes" id="UP001501479"/>
    </source>
</evidence>
<dbReference type="Pfam" id="PF05420">
    <property type="entry name" value="BCSC_C"/>
    <property type="match status" value="1"/>
</dbReference>
<dbReference type="InterPro" id="IPR011990">
    <property type="entry name" value="TPR-like_helical_dom_sf"/>
</dbReference>
<evidence type="ECO:0000313" key="10">
    <source>
        <dbReference type="EMBL" id="GAA3719966.1"/>
    </source>
</evidence>
<evidence type="ECO:0000256" key="1">
    <source>
        <dbReference type="ARBA" id="ARBA00003476"/>
    </source>
</evidence>
<dbReference type="PANTHER" id="PTHR12558">
    <property type="entry name" value="CELL DIVISION CYCLE 16,23,27"/>
    <property type="match status" value="1"/>
</dbReference>
<evidence type="ECO:0000256" key="2">
    <source>
        <dbReference type="ARBA" id="ARBA00005186"/>
    </source>
</evidence>
<name>A0ABP7EJ27_9GAMM</name>
<dbReference type="Proteomes" id="UP001501479">
    <property type="component" value="Unassembled WGS sequence"/>
</dbReference>
<keyword evidence="11" id="KW-1185">Reference proteome</keyword>
<proteinExistence type="predicted"/>
<reference evidence="11" key="1">
    <citation type="journal article" date="2019" name="Int. J. Syst. Evol. Microbiol.">
        <title>The Global Catalogue of Microorganisms (GCM) 10K type strain sequencing project: providing services to taxonomists for standard genome sequencing and annotation.</title>
        <authorList>
            <consortium name="The Broad Institute Genomics Platform"/>
            <consortium name="The Broad Institute Genome Sequencing Center for Infectious Disease"/>
            <person name="Wu L."/>
            <person name="Ma J."/>
        </authorList>
    </citation>
    <scope>NUCLEOTIDE SEQUENCE [LARGE SCALE GENOMIC DNA]</scope>
    <source>
        <strain evidence="11">JCM 17329</strain>
    </source>
</reference>
<organism evidence="10 11">
    <name type="scientific">Oceanisphaera sediminis</name>
    <dbReference type="NCBI Taxonomy" id="981381"/>
    <lineage>
        <taxon>Bacteria</taxon>
        <taxon>Pseudomonadati</taxon>
        <taxon>Pseudomonadota</taxon>
        <taxon>Gammaproteobacteria</taxon>
        <taxon>Aeromonadales</taxon>
        <taxon>Aeromonadaceae</taxon>
        <taxon>Oceanisphaera</taxon>
    </lineage>
</organism>
<feature type="chain" id="PRO_5045313238" evidence="8">
    <location>
        <begin position="21"/>
        <end position="1106"/>
    </location>
</feature>
<evidence type="ECO:0000256" key="6">
    <source>
        <dbReference type="ARBA" id="ARBA00022916"/>
    </source>
</evidence>
<dbReference type="PANTHER" id="PTHR12558:SF13">
    <property type="entry name" value="CELL DIVISION CYCLE PROTEIN 27 HOMOLOG"/>
    <property type="match status" value="1"/>
</dbReference>
<protein>
    <submittedName>
        <fullName evidence="10">Cellulose synthase complex outer membrane protein BcsC</fullName>
    </submittedName>
</protein>
<dbReference type="InterPro" id="IPR008410">
    <property type="entry name" value="BCSC_C"/>
</dbReference>
<dbReference type="Gene3D" id="1.25.40.10">
    <property type="entry name" value="Tetratricopeptide repeat domain"/>
    <property type="match status" value="4"/>
</dbReference>
<accession>A0ABP7EJ27</accession>
<sequence>MRIGVLSSVGLLMAVPAALAEPGSTAEQRVLLLEQMRAGQALYRDDMVENALRRLTLLAPRDADILLAGVEFSLSQNDMEQARASLQSLVQTGGDPQLLRQARAMVKAHQDEGRSLRQQAQLLTASGQPEKAMALYRRLWGDTPPGLNLGLEHWRTQARVDGQRALALERLQQLDERYPGSPDLRLLLARLWLSENQPQRALALLGELASHPSALSRAAELEYNYLIELPVSDQSEALWQRFLRRYEGSSYEAGGRREWQQQQALLKDPAWRAGQRGIALVKQSRYNQALPRLRRALKQYPQDAGLHGAHGQALIQLERYKEAEAALARAVRLEQSGRVISKWQDLHQYAQSLVWYERGRQALASEDPARAQGAFERARHLRPGDALPLLGLADAALALGHDAEAERRLLQARKQAPGDARVLYALVDFYRETPEKAIALLQKAPRSASPQPWLSYRLATLLQEQGQDTAAAEVFAPLLRNHGNDPQVRHAHAQFLASRNNGKAALASLQQIAPERWSEDMSVLASRLEGSLRRSEAVQLREQGREEQARALLQQSGTVENRLLLAGWLTERGKHRQAQSAYEQLYNEVPDSIDAWLGVAESRLALKQPKQTRQWLQTQSLPDNASVNQRRRYINLLAGIGESQQAEQQMAVLVARAPTDPLLLRDAARLQPMPEQALRLYGRGLVASGELPHDALSPLDGAALTQASRARAEDDWLQRSLKRESADLYRRQNMTLQLQHDLGWRTDNNPTGVSDLTLNTTQLRAEWPWVNGRAWLQAERVGLNAGTPDADERFGGCNTVIGGCTFGSLDTAGTGLAVGWQSEHWSWDLGHSPFGFEVSNWLGGLNYNGDWNRLGYSLTLSRRPMSNSLVSYAGSVDPVTGLSWGGVTATGLTMGVSHDQGEEHGVWGSLGAHSLDGERVESNQRLSAMTGYYYRLIRQPHEQLRAGASLLYFQYQKDLSEDTLGQGGYYSPQRYVSLGFPVRYTRRSEHWSGVLEASPGWSWSRSEGADLYPGQWSAIEASGKPLRPNAARTNDSDSGDGPSISLAARGEYRLNEHWIVGGGLNWQLSDDYAPGHGFLYLRYHFAPWLGDLDMPVTPLTPYSEWR</sequence>
<feature type="region of interest" description="Disordered" evidence="7">
    <location>
        <begin position="1023"/>
        <end position="1044"/>
    </location>
</feature>
<evidence type="ECO:0000256" key="5">
    <source>
        <dbReference type="ARBA" id="ARBA00022803"/>
    </source>
</evidence>
<dbReference type="SUPFAM" id="SSF48452">
    <property type="entry name" value="TPR-like"/>
    <property type="match status" value="3"/>
</dbReference>
<comment type="function">
    <text evidence="1">Required for maximal bacterial cellulose synthesis.</text>
</comment>
<dbReference type="Pfam" id="PF14559">
    <property type="entry name" value="TPR_19"/>
    <property type="match status" value="3"/>
</dbReference>
<comment type="pathway">
    <text evidence="2">Glycan metabolism; bacterial cellulose biosynthesis.</text>
</comment>
<evidence type="ECO:0000256" key="3">
    <source>
        <dbReference type="ARBA" id="ARBA00022729"/>
    </source>
</evidence>
<evidence type="ECO:0000256" key="7">
    <source>
        <dbReference type="SAM" id="MobiDB-lite"/>
    </source>
</evidence>
<dbReference type="EMBL" id="BAABDS010000043">
    <property type="protein sequence ID" value="GAA3719966.1"/>
    <property type="molecule type" value="Genomic_DNA"/>
</dbReference>
<dbReference type="InterPro" id="IPR019734">
    <property type="entry name" value="TPR_rpt"/>
</dbReference>
<evidence type="ECO:0000259" key="9">
    <source>
        <dbReference type="Pfam" id="PF05420"/>
    </source>
</evidence>
<evidence type="ECO:0000256" key="8">
    <source>
        <dbReference type="SAM" id="SignalP"/>
    </source>
</evidence>